<evidence type="ECO:0000313" key="1">
    <source>
        <dbReference type="EMBL" id="GAA4439598.1"/>
    </source>
</evidence>
<accession>A0ABP8LXI1</accession>
<dbReference type="Proteomes" id="UP001501508">
    <property type="component" value="Unassembled WGS sequence"/>
</dbReference>
<evidence type="ECO:0000313" key="2">
    <source>
        <dbReference type="Proteomes" id="UP001501508"/>
    </source>
</evidence>
<name>A0ABP8LXI1_9BACT</name>
<reference evidence="2" key="1">
    <citation type="journal article" date="2019" name="Int. J. Syst. Evol. Microbiol.">
        <title>The Global Catalogue of Microorganisms (GCM) 10K type strain sequencing project: providing services to taxonomists for standard genome sequencing and annotation.</title>
        <authorList>
            <consortium name="The Broad Institute Genomics Platform"/>
            <consortium name="The Broad Institute Genome Sequencing Center for Infectious Disease"/>
            <person name="Wu L."/>
            <person name="Ma J."/>
        </authorList>
    </citation>
    <scope>NUCLEOTIDE SEQUENCE [LARGE SCALE GENOMIC DNA]</scope>
    <source>
        <strain evidence="2">JCM 31920</strain>
    </source>
</reference>
<dbReference type="EMBL" id="BAABEY010000021">
    <property type="protein sequence ID" value="GAA4439598.1"/>
    <property type="molecule type" value="Genomic_DNA"/>
</dbReference>
<dbReference type="InterPro" id="IPR013783">
    <property type="entry name" value="Ig-like_fold"/>
</dbReference>
<sequence length="514" mass="52303">MFNTSYTGSAGTVANGTTVTVNVIEQPAGGNISFNRMDDTRRVYFNGMSVNGLYRFTLTVTNSCGSHTTPEIAFTYTGTTPRPVNFQVAGHPEQMVVYGAGGTGGEVHCSTKVGSTAPEIFYFDINALDNAANVTTVVTPSGIYPPGGAPSVSVSGAGTANRVATVTPPSGGWQVGTYKFSITTSFSGSCGISQSYYIHVSDSGRPDVAVADQSVCYPGTGAISAEIPLPAVYQEVVNSSYFQDFSGVYNFSVVSKPAGSGTPTYGTSDQRSTKLTSTTIGNLTTPGDYVFQITAAPRAGSSVGAFLPAEYACSGTSLTSTFTIHVENLVNANAGSDLTGACPTTTLLGNNPGAGTGTWTLVSAPAGATPSIANPSAPNTAATNMNVEGVYRFRWTINSPLGGCTSADEVTYTVSSTPPALSGNALANTCPATSVDLTGLFAGTAPAGTSVVWYNNSSHTGAPVSDPAAVSVSGTYYAFFLSTGECYSLPSAPVNVTIDGSCCAAGDAAPVINP</sequence>
<protein>
    <recommendedName>
        <fullName evidence="3">Ig-like domain-containing protein</fullName>
    </recommendedName>
</protein>
<keyword evidence="2" id="KW-1185">Reference proteome</keyword>
<organism evidence="1 2">
    <name type="scientific">Ravibacter arvi</name>
    <dbReference type="NCBI Taxonomy" id="2051041"/>
    <lineage>
        <taxon>Bacteria</taxon>
        <taxon>Pseudomonadati</taxon>
        <taxon>Bacteroidota</taxon>
        <taxon>Cytophagia</taxon>
        <taxon>Cytophagales</taxon>
        <taxon>Spirosomataceae</taxon>
        <taxon>Ravibacter</taxon>
    </lineage>
</organism>
<comment type="caution">
    <text evidence="1">The sequence shown here is derived from an EMBL/GenBank/DDBJ whole genome shotgun (WGS) entry which is preliminary data.</text>
</comment>
<proteinExistence type="predicted"/>
<dbReference type="Gene3D" id="2.60.40.10">
    <property type="entry name" value="Immunoglobulins"/>
    <property type="match status" value="1"/>
</dbReference>
<gene>
    <name evidence="1" type="ORF">GCM10023091_22040</name>
</gene>
<evidence type="ECO:0008006" key="3">
    <source>
        <dbReference type="Google" id="ProtNLM"/>
    </source>
</evidence>